<name>A0ABP6NCT9_9ACTN</name>
<accession>A0ABP6NCT9</accession>
<gene>
    <name evidence="1" type="ORF">GCM10010466_38220</name>
</gene>
<comment type="caution">
    <text evidence="1">The sequence shown here is derived from an EMBL/GenBank/DDBJ whole genome shotgun (WGS) entry which is preliminary data.</text>
</comment>
<evidence type="ECO:0000313" key="2">
    <source>
        <dbReference type="Proteomes" id="UP001500320"/>
    </source>
</evidence>
<dbReference type="RefSeq" id="WP_344861345.1">
    <property type="nucleotide sequence ID" value="NZ_BAAAUT010000030.1"/>
</dbReference>
<keyword evidence="2" id="KW-1185">Reference proteome</keyword>
<dbReference type="EMBL" id="BAAAUT010000030">
    <property type="protein sequence ID" value="GAA3143607.1"/>
    <property type="molecule type" value="Genomic_DNA"/>
</dbReference>
<proteinExistence type="predicted"/>
<dbReference type="Proteomes" id="UP001500320">
    <property type="component" value="Unassembled WGS sequence"/>
</dbReference>
<reference evidence="2" key="1">
    <citation type="journal article" date="2019" name="Int. J. Syst. Evol. Microbiol.">
        <title>The Global Catalogue of Microorganisms (GCM) 10K type strain sequencing project: providing services to taxonomists for standard genome sequencing and annotation.</title>
        <authorList>
            <consortium name="The Broad Institute Genomics Platform"/>
            <consortium name="The Broad Institute Genome Sequencing Center for Infectious Disease"/>
            <person name="Wu L."/>
            <person name="Ma J."/>
        </authorList>
    </citation>
    <scope>NUCLEOTIDE SEQUENCE [LARGE SCALE GENOMIC DNA]</scope>
    <source>
        <strain evidence="2">JCM 9373</strain>
    </source>
</reference>
<sequence length="61" mass="6446">MTSDQTSEQVNRSCFACDGRGWKYVSFRRALIASPGGPVAPLPRVRDTCSTCQGLGTPAAA</sequence>
<organism evidence="1 2">
    <name type="scientific">Planomonospora alba</name>
    <dbReference type="NCBI Taxonomy" id="161354"/>
    <lineage>
        <taxon>Bacteria</taxon>
        <taxon>Bacillati</taxon>
        <taxon>Actinomycetota</taxon>
        <taxon>Actinomycetes</taxon>
        <taxon>Streptosporangiales</taxon>
        <taxon>Streptosporangiaceae</taxon>
        <taxon>Planomonospora</taxon>
    </lineage>
</organism>
<protein>
    <submittedName>
        <fullName evidence="1">Uncharacterized protein</fullName>
    </submittedName>
</protein>
<evidence type="ECO:0000313" key="1">
    <source>
        <dbReference type="EMBL" id="GAA3143607.1"/>
    </source>
</evidence>